<reference evidence="3 4" key="1">
    <citation type="submission" date="2019-06" db="EMBL/GenBank/DDBJ databases">
        <title>Sequencing the genomes of 1000 actinobacteria strains.</title>
        <authorList>
            <person name="Klenk H.-P."/>
        </authorList>
    </citation>
    <scope>NUCLEOTIDE SEQUENCE [LARGE SCALE GENOMIC DNA]</scope>
    <source>
        <strain evidence="3 4">DSM 19560</strain>
    </source>
</reference>
<name>A0A561DVJ2_9MICO</name>
<evidence type="ECO:0000313" key="4">
    <source>
        <dbReference type="Proteomes" id="UP000318297"/>
    </source>
</evidence>
<organism evidence="3 4">
    <name type="scientific">Rudaeicoccus suwonensis</name>
    <dbReference type="NCBI Taxonomy" id="657409"/>
    <lineage>
        <taxon>Bacteria</taxon>
        <taxon>Bacillati</taxon>
        <taxon>Actinomycetota</taxon>
        <taxon>Actinomycetes</taxon>
        <taxon>Micrococcales</taxon>
        <taxon>Dermacoccaceae</taxon>
        <taxon>Rudaeicoccus</taxon>
    </lineage>
</organism>
<keyword evidence="4" id="KW-1185">Reference proteome</keyword>
<dbReference type="Proteomes" id="UP000318297">
    <property type="component" value="Unassembled WGS sequence"/>
</dbReference>
<dbReference type="EMBL" id="VIVQ01000005">
    <property type="protein sequence ID" value="TWE07372.1"/>
    <property type="molecule type" value="Genomic_DNA"/>
</dbReference>
<dbReference type="NCBIfam" id="NF042935">
    <property type="entry name" value="SCO6880_fam"/>
    <property type="match status" value="1"/>
</dbReference>
<sequence>MSTDSMMQEPTRRTYGPLRKIGWPGVWGIPPLFLGTLALGALVGVALTVAHQWLALAVLVAVMVTGTAIMLKPSSNGQNTYERQAHKQMGRFRHLSRKDVLLQGPAGRTPDGKCRLPGLAAQMELTEWADPLGRTFAMLSVPSTKHHTIVLKCQAAGIPGLDQGVLDSMVAHWSEWLGSLGETGTIVAASAVIESAPGTHQQVEQDVLSDLDPDAPPAALDAVRQTVAMMAGAPTINTWITLTFTGEPKIQDVKPRTYSVSEMAEEISSRLPALLAGLAATGAGEGVQACAGQELVDAVRVAFDPSVASDVAEAQLHHGGTGLTWDVAGPVAHTAGEDVYAHDGAVSRTWYLFKPPRRAVVENILEPLLAPHAAVSRKRVAILYRPSTPAASAAQVDRDVRNATWSMSTRKRKTPAAQKEKRLAEQAEREEDQGATLVRMGIVVTATATTREELDIASSAVLSQLSAPRRLYLRVARGSQDVAFTASLPIGLVLPAHMLVPESLQEVM</sequence>
<evidence type="ECO:0000313" key="3">
    <source>
        <dbReference type="EMBL" id="TWE07372.1"/>
    </source>
</evidence>
<keyword evidence="2" id="KW-0812">Transmembrane</keyword>
<feature type="transmembrane region" description="Helical" evidence="2">
    <location>
        <begin position="21"/>
        <end position="47"/>
    </location>
</feature>
<accession>A0A561DVJ2</accession>
<dbReference type="RefSeq" id="WP_145230605.1">
    <property type="nucleotide sequence ID" value="NZ_VIVQ01000005.1"/>
</dbReference>
<evidence type="ECO:0000256" key="1">
    <source>
        <dbReference type="SAM" id="MobiDB-lite"/>
    </source>
</evidence>
<dbReference type="InterPro" id="IPR049978">
    <property type="entry name" value="SCO6880-like"/>
</dbReference>
<feature type="compositionally biased region" description="Basic and acidic residues" evidence="1">
    <location>
        <begin position="418"/>
        <end position="427"/>
    </location>
</feature>
<dbReference type="OrthoDB" id="4505949at2"/>
<feature type="transmembrane region" description="Helical" evidence="2">
    <location>
        <begin position="53"/>
        <end position="71"/>
    </location>
</feature>
<comment type="caution">
    <text evidence="3">The sequence shown here is derived from an EMBL/GenBank/DDBJ whole genome shotgun (WGS) entry which is preliminary data.</text>
</comment>
<evidence type="ECO:0008006" key="5">
    <source>
        <dbReference type="Google" id="ProtNLM"/>
    </source>
</evidence>
<proteinExistence type="predicted"/>
<keyword evidence="2" id="KW-0472">Membrane</keyword>
<gene>
    <name evidence="3" type="ORF">BKA23_3385</name>
</gene>
<evidence type="ECO:0000256" key="2">
    <source>
        <dbReference type="SAM" id="Phobius"/>
    </source>
</evidence>
<feature type="region of interest" description="Disordered" evidence="1">
    <location>
        <begin position="406"/>
        <end position="430"/>
    </location>
</feature>
<keyword evidence="2" id="KW-1133">Transmembrane helix</keyword>
<protein>
    <recommendedName>
        <fullName evidence="5">Type VII secretion protein EccE</fullName>
    </recommendedName>
</protein>
<dbReference type="AlphaFoldDB" id="A0A561DVJ2"/>